<name>A0A7C3VET6_9CYAN</name>
<dbReference type="PANTHER" id="PTHR34457:SF3">
    <property type="entry name" value="PROTEIN TIC236, CHLOROPLASTIC"/>
    <property type="match status" value="1"/>
</dbReference>
<dbReference type="EMBL" id="DSPX01000023">
    <property type="protein sequence ID" value="HGF99591.1"/>
    <property type="molecule type" value="Genomic_DNA"/>
</dbReference>
<gene>
    <name evidence="1" type="ORF">ENR15_02710</name>
</gene>
<evidence type="ECO:0000313" key="1">
    <source>
        <dbReference type="EMBL" id="HGF99591.1"/>
    </source>
</evidence>
<dbReference type="PANTHER" id="PTHR34457">
    <property type="entry name" value="EMBRYO DEFECTIVE 2410"/>
    <property type="match status" value="1"/>
</dbReference>
<organism evidence="1">
    <name type="scientific">Planktothricoides sp. SpSt-374</name>
    <dbReference type="NCBI Taxonomy" id="2282167"/>
    <lineage>
        <taxon>Bacteria</taxon>
        <taxon>Bacillati</taxon>
        <taxon>Cyanobacteriota</taxon>
        <taxon>Cyanophyceae</taxon>
        <taxon>Oscillatoriophycideae</taxon>
        <taxon>Oscillatoriales</taxon>
        <taxon>Oscillatoriaceae</taxon>
        <taxon>Planktothricoides</taxon>
    </lineage>
</organism>
<dbReference type="InterPro" id="IPR053022">
    <property type="entry name" value="Chloroplast_translocon_comp"/>
</dbReference>
<comment type="caution">
    <text evidence="1">The sequence shown here is derived from an EMBL/GenBank/DDBJ whole genome shotgun (WGS) entry which is preliminary data.</text>
</comment>
<protein>
    <submittedName>
        <fullName evidence="1">DUF748 domain-containing protein</fullName>
    </submittedName>
</protein>
<reference evidence="1" key="1">
    <citation type="journal article" date="2020" name="mSystems">
        <title>Genome- and Community-Level Interaction Insights into Carbon Utilization and Element Cycling Functions of Hydrothermarchaeota in Hydrothermal Sediment.</title>
        <authorList>
            <person name="Zhou Z."/>
            <person name="Liu Y."/>
            <person name="Xu W."/>
            <person name="Pan J."/>
            <person name="Luo Z.H."/>
            <person name="Li M."/>
        </authorList>
    </citation>
    <scope>NUCLEOTIDE SEQUENCE [LARGE SCALE GENOMIC DNA]</scope>
    <source>
        <strain evidence="1">SpSt-374</strain>
    </source>
</reference>
<sequence>MTNPPTPTPPTNPNSQPKPSLGYRFVAWVKRPSTLAAGGLLLATATGGGYWGYWYCRENLPPLIEAQASKIINRPVKIGPVQGLSLTGIKFGSASIPPTATDADNISLASIEVGFNLLPVLFTRTLPVTVTLGELEVYLEQDKQGNWVNLELQLEPGREPLPINLDITIALPKADILLLPQGEKNPLKLQLETTANFHDRKKILAYDLGVAAAGGTVKVKGETALETGKTRATTRINQLSLPPFSPLIPQRPLRILQGEINANLDIDLPSFQEMPSLQGTFGFKSIRLAAKELTGIATASGLLRFQGKKVLLEEVQSGLGEIVASVAGNVDLDKGYNLGINVGPFALENLIATLPMPKLPVDVTGEMQLNLQVNGAVTAPVVTGNLATKKITRIDRVELGEVSASFFADMSQFALTSLWVSPATGGKITGFGGVQFPAKDGEEIKFEFDVAADIPVDAIASRYGKPADITLGNITANATLRGTPTKPQALLQYSLPAATIPTVGKISSQGEIDFSNNNIRLRNTRIQTNTGTLTATANANLTTNLWQANLSANTINLNQTPFPLQLDTANITATGSLKNLNPNAIQAAANLQIGIPQAKVIANSQLTAGKLNLSARLNNLSLNSIVPNLPVPAFLQALNINANTTTDTLTRIATSGNYWNWDGITVNANTNLAIASAIVNANTELNNRGIQLAATVNNLSLSGIISDLPAPISILGTDVNFTASPVALSRIATNGEYWNWAGIQADVNSRLAIASGIVNANTRLNSEGLNLAAKVDNLALNPIVPNLPAPISILGTDVNFTASPVALSRMATNGDYWNWAGIQADVNSRLAIASGIVNANTRLNSEGLNLAAQVDNLALNPIVPNLPAPISILGTNVNLSAATGALARIVTNGDYWNWRGINVTADTRLGLAGGMVDAQTRLNSGGLNLAAKVDNLSLTGIIPNLPAPLSILDTDVNLSASTGALSRIAINGDYWNWAGIQADVNSRLAIAAGIVNANTRLNSGGLNLGAQVDNLSLNQLVPNLPAAVSVVRTNFNLNAAPQALSRIANGGKIEDFTGITADADTRLRLADGIVNANTQLNNRGLQLSATVADLSLSGIIPNLPAAVSVVRTNFNLNAAPQALSRIANHGNIEDFTGITADAVASLAVARGKVQTIARLNQNQWQTTLTATEILLTELNFPLADWNIDTSDTSKLTLNTQANLSGDIKPLLNPQSQPLAIQANAISVQLGRQSLDASGNLTIANLTTNPDISQLNLNLALNSHLNSLPVILPPDINPKGAVNFNGRIVGANLLSNPLAPGNFQLNGDLQLRQVAINQLAIAPVMAGQINLEPAREISLDLQGNQDKIAAAIVPCTEAKCLFPYLPSGFDVRLLENGKTPIIATGKRRGDILEVGLENFSLALLNIAPAVDFGIQGVVGGEVSTQIAVNLFDLTTTGMARIAKPALGYIAAEEFAVNFTYNNGITEANQSYLLLGNSRYDIQGRLDLNFQDLLTGKININDIPASAVSGKIAISQGYVQDILAAFRWYSFQDLARAVQSPVYGNAADVVTSPVGMPTAPLSEQLQLFARVTAQLQTLAAASQAPAPPTQADVRGVYRGEILVGGTLGNPDIDVALAGENWQWYPQKPLPSVSGDKSPENRVINIDKFILRSDISNGSITVEPLRLELGKTLIYFTGNLSPNGQSGVFTLDNLALDTVRNFVEIPIDIQGNINARAVLGGNMNQPQAVGEVSFTDAKLNGEGLDRFLAGFHLTNSRFNLAMAQPQFMEVFASVPVPPAPGVNENILVNVKLGTEALALLGAFSQKQLEWLGGEGEVTLAATGRFAETGTITDLVADGSITLNDATIQSAAFPDERLKVNGEMAFNQDLLTVTNLKAEFADSQLSVAGILPFFTPSGANPLTIALNRGKINIEGLYKGEIGGEVVIAGTAMSPIIGGDIQLQNGRLFVPQQRGATQPAPMPVNNEVAINDPRPITPAITANPAKDMAVNGAKPAPILPQFDNFRVVLGDNFNLDNSPLFKFLLTGDLTVNGALDNLQPVGSIRLLRGEIDTLSSQFFLTRSYEHRVTFIPGRGLDPNIDIKLGTVAFEDTGVRRPNREGTEVRDDLSFSPRPQQISITVGVKGQTSDLLAAVFSDNKQQIIDLVELSSIPGRNESEIISLLGTQFLATIEDLQNKSPRDLLEFAVNRYVIEPFYRDVVFRIEDVVSDAGRKVGFQDLRVFPLGQVEGIYAIDDRSFFGISYDYYFRQLEFKYQIRF</sequence>
<accession>A0A7C3VET6</accession>
<proteinExistence type="predicted"/>